<dbReference type="SUPFAM" id="SSF51366">
    <property type="entry name" value="Ribulose-phoshate binding barrel"/>
    <property type="match status" value="1"/>
</dbReference>
<organism evidence="1 2">
    <name type="scientific">Rhizobium hainanense</name>
    <dbReference type="NCBI Taxonomy" id="52131"/>
    <lineage>
        <taxon>Bacteria</taxon>
        <taxon>Pseudomonadati</taxon>
        <taxon>Pseudomonadota</taxon>
        <taxon>Alphaproteobacteria</taxon>
        <taxon>Hyphomicrobiales</taxon>
        <taxon>Rhizobiaceae</taxon>
        <taxon>Rhizobium/Agrobacterium group</taxon>
        <taxon>Rhizobium</taxon>
    </lineage>
</organism>
<dbReference type="GO" id="GO:0016853">
    <property type="term" value="F:isomerase activity"/>
    <property type="evidence" value="ECO:0007669"/>
    <property type="project" value="UniProtKB-KW"/>
</dbReference>
<evidence type="ECO:0000313" key="1">
    <source>
        <dbReference type="EMBL" id="SCB39175.1"/>
    </source>
</evidence>
<protein>
    <submittedName>
        <fullName evidence="1">Phosphoribosylanthranilate isomerase</fullName>
    </submittedName>
</protein>
<dbReference type="STRING" id="52131.GA0061100_11883"/>
<accession>A0A1C3WGW6</accession>
<gene>
    <name evidence="1" type="ORF">GA0061100_11883</name>
</gene>
<sequence>MQLPAFVAFTGVDRSDYVDGLRALSARYPIEWGVLVDDAQISKPLFPEISVRRAFLAAGGLRLAAHVCGDEARRIANEPDTATVNLAGYQRVQVNHSFSGSSSEQIENTWRYGRRHGVRTMLQCKDEFPIESRLDWLFDVSFGTGITPRAWPRLPRSGPFCGYSGGINPGNVKDVLNAISAERGDMYWIDMESGIRTDGWLDLDKCESVCRAVYG</sequence>
<dbReference type="Gene3D" id="3.20.20.70">
    <property type="entry name" value="Aldolase class I"/>
    <property type="match status" value="1"/>
</dbReference>
<dbReference type="RefSeq" id="WP_075856889.1">
    <property type="nucleotide sequence ID" value="NZ_FMAC01000018.1"/>
</dbReference>
<name>A0A1C3WGW6_9HYPH</name>
<evidence type="ECO:0000313" key="2">
    <source>
        <dbReference type="Proteomes" id="UP000186228"/>
    </source>
</evidence>
<proteinExistence type="predicted"/>
<reference evidence="2" key="1">
    <citation type="submission" date="2016-08" db="EMBL/GenBank/DDBJ databases">
        <authorList>
            <person name="Varghese N."/>
            <person name="Submissions Spin"/>
        </authorList>
    </citation>
    <scope>NUCLEOTIDE SEQUENCE [LARGE SCALE GENOMIC DNA]</scope>
    <source>
        <strain evidence="2">CCBAU 57015</strain>
    </source>
</reference>
<dbReference type="InterPro" id="IPR011060">
    <property type="entry name" value="RibuloseP-bd_barrel"/>
</dbReference>
<dbReference type="InterPro" id="IPR013785">
    <property type="entry name" value="Aldolase_TIM"/>
</dbReference>
<dbReference type="Proteomes" id="UP000186228">
    <property type="component" value="Unassembled WGS sequence"/>
</dbReference>
<keyword evidence="2" id="KW-1185">Reference proteome</keyword>
<keyword evidence="1" id="KW-0413">Isomerase</keyword>
<dbReference type="EMBL" id="FMAC01000018">
    <property type="protein sequence ID" value="SCB39175.1"/>
    <property type="molecule type" value="Genomic_DNA"/>
</dbReference>
<dbReference type="AlphaFoldDB" id="A0A1C3WGW6"/>